<dbReference type="AlphaFoldDB" id="A0A427A3D2"/>
<gene>
    <name evidence="1" type="ORF">B296_00001956</name>
</gene>
<sequence>MRLRTLIVGMVEIYNTARASQKANHYLVEVANQVSLPDVIMKETQVENLIAHLAHMPFDELESSNQGDALAVETRTKHKSIRQGRYAFVHGPANW</sequence>
<dbReference type="Proteomes" id="UP000287651">
    <property type="component" value="Unassembled WGS sequence"/>
</dbReference>
<evidence type="ECO:0000313" key="2">
    <source>
        <dbReference type="Proteomes" id="UP000287651"/>
    </source>
</evidence>
<proteinExistence type="predicted"/>
<name>A0A427A3D2_ENSVE</name>
<organism evidence="1 2">
    <name type="scientific">Ensete ventricosum</name>
    <name type="common">Abyssinian banana</name>
    <name type="synonym">Musa ensete</name>
    <dbReference type="NCBI Taxonomy" id="4639"/>
    <lineage>
        <taxon>Eukaryota</taxon>
        <taxon>Viridiplantae</taxon>
        <taxon>Streptophyta</taxon>
        <taxon>Embryophyta</taxon>
        <taxon>Tracheophyta</taxon>
        <taxon>Spermatophyta</taxon>
        <taxon>Magnoliopsida</taxon>
        <taxon>Liliopsida</taxon>
        <taxon>Zingiberales</taxon>
        <taxon>Musaceae</taxon>
        <taxon>Ensete</taxon>
    </lineage>
</organism>
<evidence type="ECO:0000313" key="1">
    <source>
        <dbReference type="EMBL" id="RRT70724.1"/>
    </source>
</evidence>
<reference evidence="1 2" key="1">
    <citation type="journal article" date="2014" name="Agronomy (Basel)">
        <title>A Draft Genome Sequence for Ensete ventricosum, the Drought-Tolerant Tree Against Hunger.</title>
        <authorList>
            <person name="Harrison J."/>
            <person name="Moore K.A."/>
            <person name="Paszkiewicz K."/>
            <person name="Jones T."/>
            <person name="Grant M."/>
            <person name="Ambacheew D."/>
            <person name="Muzemil S."/>
            <person name="Studholme D.J."/>
        </authorList>
    </citation>
    <scope>NUCLEOTIDE SEQUENCE [LARGE SCALE GENOMIC DNA]</scope>
</reference>
<accession>A0A427A3D2</accession>
<comment type="caution">
    <text evidence="1">The sequence shown here is derived from an EMBL/GenBank/DDBJ whole genome shotgun (WGS) entry which is preliminary data.</text>
</comment>
<dbReference type="EMBL" id="AMZH03003926">
    <property type="protein sequence ID" value="RRT70724.1"/>
    <property type="molecule type" value="Genomic_DNA"/>
</dbReference>
<protein>
    <submittedName>
        <fullName evidence="1">Uncharacterized protein</fullName>
    </submittedName>
</protein>